<dbReference type="OrthoDB" id="9808275at2"/>
<comment type="cofactor">
    <cofactor evidence="12">
        <name>NAD(+)</name>
        <dbReference type="ChEBI" id="CHEBI:57540"/>
    </cofactor>
    <text evidence="12">Binds 1 NAD(+) per subunit.</text>
</comment>
<keyword evidence="10" id="KW-0170">Cobalt</keyword>
<dbReference type="Proteomes" id="UP000288943">
    <property type="component" value="Chromosome"/>
</dbReference>
<reference evidence="14 17" key="2">
    <citation type="submission" date="2022-05" db="EMBL/GenBank/DDBJ databases">
        <title>Genome Sequencing of Bee-Associated Microbes.</title>
        <authorList>
            <person name="Dunlap C."/>
        </authorList>
    </citation>
    <scope>NUCLEOTIDE SEQUENCE [LARGE SCALE GENOMIC DNA]</scope>
    <source>
        <strain evidence="14 17">NRRL B-23120</strain>
    </source>
</reference>
<gene>
    <name evidence="14" type="ORF">M5X16_04620</name>
    <name evidence="15" type="ORF">PC41400_09705</name>
</gene>
<evidence type="ECO:0000256" key="2">
    <source>
        <dbReference type="ARBA" id="ARBA00010141"/>
    </source>
</evidence>
<evidence type="ECO:0000256" key="6">
    <source>
        <dbReference type="ARBA" id="ARBA00023211"/>
    </source>
</evidence>
<dbReference type="CDD" id="cd05297">
    <property type="entry name" value="GH4_alpha_glucosidase_galactosidase"/>
    <property type="match status" value="1"/>
</dbReference>
<dbReference type="PRINTS" id="PR00732">
    <property type="entry name" value="GLHYDRLASE4"/>
</dbReference>
<evidence type="ECO:0000256" key="7">
    <source>
        <dbReference type="ARBA" id="ARBA00023277"/>
    </source>
</evidence>
<evidence type="ECO:0000256" key="8">
    <source>
        <dbReference type="ARBA" id="ARBA00023295"/>
    </source>
</evidence>
<dbReference type="GO" id="GO:0004553">
    <property type="term" value="F:hydrolase activity, hydrolyzing O-glycosyl compounds"/>
    <property type="evidence" value="ECO:0007669"/>
    <property type="project" value="InterPro"/>
</dbReference>
<feature type="site" description="Increases basicity of active site Tyr" evidence="11">
    <location>
        <position position="110"/>
    </location>
</feature>
<evidence type="ECO:0000256" key="10">
    <source>
        <dbReference type="PIRSR" id="PIRSR601088-3"/>
    </source>
</evidence>
<feature type="binding site" evidence="10">
    <location>
        <position position="169"/>
    </location>
    <ligand>
        <name>Mn(2+)</name>
        <dbReference type="ChEBI" id="CHEBI:29035"/>
    </ligand>
</feature>
<keyword evidence="5 12" id="KW-0520">NAD</keyword>
<evidence type="ECO:0000256" key="1">
    <source>
        <dbReference type="ARBA" id="ARBA00001936"/>
    </source>
</evidence>
<evidence type="ECO:0000256" key="11">
    <source>
        <dbReference type="PIRSR" id="PIRSR601088-4"/>
    </source>
</evidence>
<evidence type="ECO:0000259" key="13">
    <source>
        <dbReference type="Pfam" id="PF11975"/>
    </source>
</evidence>
<organism evidence="15 16">
    <name type="scientific">Paenibacillus chitinolyticus</name>
    <dbReference type="NCBI Taxonomy" id="79263"/>
    <lineage>
        <taxon>Bacteria</taxon>
        <taxon>Bacillati</taxon>
        <taxon>Bacillota</taxon>
        <taxon>Bacilli</taxon>
        <taxon>Bacillales</taxon>
        <taxon>Paenibacillaceae</taxon>
        <taxon>Paenibacillus</taxon>
    </lineage>
</organism>
<dbReference type="EMBL" id="JAMDMJ010000004">
    <property type="protein sequence ID" value="MCY9595059.1"/>
    <property type="molecule type" value="Genomic_DNA"/>
</dbReference>
<evidence type="ECO:0000256" key="5">
    <source>
        <dbReference type="ARBA" id="ARBA00023027"/>
    </source>
</evidence>
<dbReference type="SUPFAM" id="SSF51735">
    <property type="entry name" value="NAD(P)-binding Rossmann-fold domains"/>
    <property type="match status" value="1"/>
</dbReference>
<evidence type="ECO:0000256" key="3">
    <source>
        <dbReference type="ARBA" id="ARBA00022723"/>
    </source>
</evidence>
<dbReference type="InterPro" id="IPR015955">
    <property type="entry name" value="Lactate_DH/Glyco_Ohase_4_C"/>
</dbReference>
<dbReference type="GeneID" id="95375081"/>
<dbReference type="InterPro" id="IPR036291">
    <property type="entry name" value="NAD(P)-bd_dom_sf"/>
</dbReference>
<dbReference type="InterPro" id="IPR019802">
    <property type="entry name" value="GlycHydrolase_4_CS"/>
</dbReference>
<dbReference type="RefSeq" id="WP_042230939.1">
    <property type="nucleotide sequence ID" value="NZ_CP026520.1"/>
</dbReference>
<dbReference type="PROSITE" id="PS01324">
    <property type="entry name" value="GLYCOSYL_HYDROL_F4"/>
    <property type="match status" value="1"/>
</dbReference>
<dbReference type="Pfam" id="PF11975">
    <property type="entry name" value="Glyco_hydro_4C"/>
    <property type="match status" value="1"/>
</dbReference>
<dbReference type="Proteomes" id="UP001527202">
    <property type="component" value="Unassembled WGS sequence"/>
</dbReference>
<name>A0A410WU62_9BACL</name>
<dbReference type="Gene3D" id="3.90.1820.10">
    <property type="entry name" value="AglA-like glucosidase"/>
    <property type="match status" value="1"/>
</dbReference>
<dbReference type="GO" id="GO:0016616">
    <property type="term" value="F:oxidoreductase activity, acting on the CH-OH group of donors, NAD or NADP as acceptor"/>
    <property type="evidence" value="ECO:0007669"/>
    <property type="project" value="InterPro"/>
</dbReference>
<protein>
    <submittedName>
        <fullName evidence="15">Alpha-glucosidase/alpha-galactosidase</fullName>
    </submittedName>
</protein>
<evidence type="ECO:0000313" key="17">
    <source>
        <dbReference type="Proteomes" id="UP001527202"/>
    </source>
</evidence>
<comment type="cofactor">
    <cofactor evidence="1">
        <name>Mn(2+)</name>
        <dbReference type="ChEBI" id="CHEBI:29035"/>
    </cofactor>
</comment>
<dbReference type="InterPro" id="IPR001088">
    <property type="entry name" value="Glyco_hydro_4"/>
</dbReference>
<dbReference type="EMBL" id="CP026520">
    <property type="protein sequence ID" value="QAV17925.1"/>
    <property type="molecule type" value="Genomic_DNA"/>
</dbReference>
<comment type="similarity">
    <text evidence="2 12">Belongs to the glycosyl hydrolase 4 family.</text>
</comment>
<keyword evidence="10" id="KW-0533">Nickel</keyword>
<sequence length="433" mass="48693">MSKITFMGAGSTVFAKNILGDCMVTEALQGYELALFDIDGERLRDSETMLNHIKNTVGSTCRIKAYSDRKEALRGAKVVINAIQVGGYDPCTITDFEIPKKYGLRQTIADTVGIGGIFRNLRTIPVVLDFARDIREVCPDAWFFNYTNPMAVLTNVLNTHGGVKTVGLCHSVQACVPSMFRQLGIDPEGVQSKIAGINHMAWLLEVTKDGKDLYPEIKRLAKEKQKEKHHDMVRFELMFQFGYYVTESSEHNAEYHPYFIKRNYSELIEKFNIPLDEYPRRCVNQIERWKNLRAELVNNPQLEHKRSGEYASYMIEAMETNVPYKIGGNVMNTGLITNLPKEACVEVPCLVDAGGITPTYIGDLPPQLAALNRTNINTQLLTIEAAVTRKKEHIYHAALLDPHTSAELSIDDIVALCDELIEAHGDWLPAYTS</sequence>
<dbReference type="GO" id="GO:0046872">
    <property type="term" value="F:metal ion binding"/>
    <property type="evidence" value="ECO:0007669"/>
    <property type="project" value="UniProtKB-KW"/>
</dbReference>
<keyword evidence="3 10" id="KW-0479">Metal-binding</keyword>
<evidence type="ECO:0000256" key="12">
    <source>
        <dbReference type="RuleBase" id="RU361152"/>
    </source>
</evidence>
<dbReference type="Pfam" id="PF02056">
    <property type="entry name" value="Glyco_hydro_4"/>
    <property type="match status" value="1"/>
</dbReference>
<dbReference type="AlphaFoldDB" id="A0A410WU62"/>
<evidence type="ECO:0000256" key="4">
    <source>
        <dbReference type="ARBA" id="ARBA00022801"/>
    </source>
</evidence>
<feature type="binding site" evidence="9">
    <location>
        <position position="148"/>
    </location>
    <ligand>
        <name>substrate</name>
    </ligand>
</feature>
<evidence type="ECO:0000313" key="14">
    <source>
        <dbReference type="EMBL" id="MCY9595059.1"/>
    </source>
</evidence>
<feature type="domain" description="Glycosyl hydrolase family 4 C-terminal" evidence="13">
    <location>
        <begin position="194"/>
        <end position="404"/>
    </location>
</feature>
<keyword evidence="4 12" id="KW-0378">Hydrolase</keyword>
<dbReference type="NCBIfam" id="NF011657">
    <property type="entry name" value="PRK15076.1"/>
    <property type="match status" value="1"/>
</dbReference>
<keyword evidence="10" id="KW-0408">Iron</keyword>
<feature type="binding site" evidence="10">
    <location>
        <position position="199"/>
    </location>
    <ligand>
        <name>Mn(2+)</name>
        <dbReference type="ChEBI" id="CHEBI:29035"/>
    </ligand>
</feature>
<dbReference type="PANTHER" id="PTHR32092:SF6">
    <property type="entry name" value="ALPHA-GALACTOSIDASE"/>
    <property type="match status" value="1"/>
</dbReference>
<keyword evidence="7" id="KW-0119">Carbohydrate metabolism</keyword>
<keyword evidence="6 10" id="KW-0464">Manganese</keyword>
<dbReference type="SUPFAM" id="SSF56327">
    <property type="entry name" value="LDH C-terminal domain-like"/>
    <property type="match status" value="1"/>
</dbReference>
<proteinExistence type="inferred from homology"/>
<keyword evidence="17" id="KW-1185">Reference proteome</keyword>
<dbReference type="PANTHER" id="PTHR32092">
    <property type="entry name" value="6-PHOSPHO-BETA-GLUCOSIDASE-RELATED"/>
    <property type="match status" value="1"/>
</dbReference>
<dbReference type="GO" id="GO:0005975">
    <property type="term" value="P:carbohydrate metabolic process"/>
    <property type="evidence" value="ECO:0007669"/>
    <property type="project" value="InterPro"/>
</dbReference>
<dbReference type="InterPro" id="IPR053715">
    <property type="entry name" value="GH4_Enzyme_sf"/>
</dbReference>
<dbReference type="KEGG" id="pchi:PC41400_09705"/>
<reference evidence="15 16" key="1">
    <citation type="submission" date="2018-01" db="EMBL/GenBank/DDBJ databases">
        <title>The whole genome sequencing and assembly of Paenibacillus chitinolyticus KCCM 41400 strain.</title>
        <authorList>
            <person name="Kim J.-Y."/>
            <person name="Park M.-K."/>
            <person name="Lee Y.-J."/>
            <person name="Yi H."/>
            <person name="Bahn Y.-S."/>
            <person name="Kim J.F."/>
            <person name="Lee D.-W."/>
        </authorList>
    </citation>
    <scope>NUCLEOTIDE SEQUENCE [LARGE SCALE GENOMIC DNA]</scope>
    <source>
        <strain evidence="15 16">KCCM 41400</strain>
    </source>
</reference>
<dbReference type="InterPro" id="IPR022616">
    <property type="entry name" value="Glyco_hydro_4_C"/>
</dbReference>
<accession>A0A410WU62</accession>
<keyword evidence="8 12" id="KW-0326">Glycosidase</keyword>
<evidence type="ECO:0000256" key="9">
    <source>
        <dbReference type="PIRSR" id="PIRSR601088-2"/>
    </source>
</evidence>
<evidence type="ECO:0000313" key="16">
    <source>
        <dbReference type="Proteomes" id="UP000288943"/>
    </source>
</evidence>
<evidence type="ECO:0000313" key="15">
    <source>
        <dbReference type="EMBL" id="QAV17925.1"/>
    </source>
</evidence>